<feature type="domain" description="Chitin-binding type-2" evidence="3">
    <location>
        <begin position="23"/>
        <end position="85"/>
    </location>
</feature>
<dbReference type="PROSITE" id="PS50940">
    <property type="entry name" value="CHIT_BIND_II"/>
    <property type="match status" value="2"/>
</dbReference>
<dbReference type="KEGG" id="lak:106159622"/>
<evidence type="ECO:0000313" key="6">
    <source>
        <dbReference type="RefSeq" id="XP_013391395.1"/>
    </source>
</evidence>
<evidence type="ECO:0000313" key="4">
    <source>
        <dbReference type="Proteomes" id="UP000085678"/>
    </source>
</evidence>
<evidence type="ECO:0000259" key="3">
    <source>
        <dbReference type="PROSITE" id="PS50940"/>
    </source>
</evidence>
<dbReference type="RefSeq" id="XP_013391395.1">
    <property type="nucleotide sequence ID" value="XM_013535941.1"/>
</dbReference>
<accession>A0A1S3I0P3</accession>
<dbReference type="SUPFAM" id="SSF57625">
    <property type="entry name" value="Invertebrate chitin-binding proteins"/>
    <property type="match status" value="2"/>
</dbReference>
<dbReference type="RefSeq" id="XP_013391394.1">
    <property type="nucleotide sequence ID" value="XM_013535940.1"/>
</dbReference>
<dbReference type="RefSeq" id="XP_013391396.1">
    <property type="nucleotide sequence ID" value="XM_013535942.1"/>
</dbReference>
<feature type="region of interest" description="Disordered" evidence="1">
    <location>
        <begin position="167"/>
        <end position="218"/>
    </location>
</feature>
<feature type="compositionally biased region" description="Polar residues" evidence="1">
    <location>
        <begin position="174"/>
        <end position="196"/>
    </location>
</feature>
<dbReference type="GO" id="GO:0008061">
    <property type="term" value="F:chitin binding"/>
    <property type="evidence" value="ECO:0007669"/>
    <property type="project" value="InterPro"/>
</dbReference>
<dbReference type="Pfam" id="PF01607">
    <property type="entry name" value="CBM_14"/>
    <property type="match status" value="2"/>
</dbReference>
<sequence>MGCLKFALAAFVVTVIIAETVAQFTCRGFPDGLYADPKNCTKFYQCDSEKLKYSLTCAHKSPEDFFARDDEKCVLPANHLSECTMKGKRLPYGGEGSYVCPGPDYKLFEHPADCVFYWECNKGGASVRSCNGGMFFQVDTTNPFGGKCVAYTEVKESCSVRGKRYTEDEKEALKNSTPEPSAAPTSGATNAPSGDQATGGDAGGKSSGTGSNSDSKNGSSRLFLDVASVTVLIASVMLWY</sequence>
<evidence type="ECO:0000313" key="7">
    <source>
        <dbReference type="RefSeq" id="XP_013391396.1"/>
    </source>
</evidence>
<evidence type="ECO:0000256" key="1">
    <source>
        <dbReference type="SAM" id="MobiDB-lite"/>
    </source>
</evidence>
<dbReference type="GO" id="GO:0005576">
    <property type="term" value="C:extracellular region"/>
    <property type="evidence" value="ECO:0007669"/>
    <property type="project" value="InterPro"/>
</dbReference>
<keyword evidence="2" id="KW-0732">Signal</keyword>
<name>A0A1S3I0P3_LINAN</name>
<feature type="domain" description="Chitin-binding type-2" evidence="3">
    <location>
        <begin position="97"/>
        <end position="160"/>
    </location>
</feature>
<dbReference type="SMART" id="SM00494">
    <property type="entry name" value="ChtBD2"/>
    <property type="match status" value="2"/>
</dbReference>
<dbReference type="Proteomes" id="UP000085678">
    <property type="component" value="Unplaced"/>
</dbReference>
<dbReference type="OrthoDB" id="6020543at2759"/>
<feature type="chain" id="PRO_5014545789" evidence="2">
    <location>
        <begin position="23"/>
        <end position="240"/>
    </location>
</feature>
<dbReference type="Gene3D" id="2.170.140.10">
    <property type="entry name" value="Chitin binding domain"/>
    <property type="match status" value="1"/>
</dbReference>
<evidence type="ECO:0000313" key="5">
    <source>
        <dbReference type="RefSeq" id="XP_013391394.1"/>
    </source>
</evidence>
<feature type="signal peptide" evidence="2">
    <location>
        <begin position="1"/>
        <end position="22"/>
    </location>
</feature>
<gene>
    <name evidence="5 6 7" type="primary">LOC106159622</name>
</gene>
<dbReference type="InterPro" id="IPR036508">
    <property type="entry name" value="Chitin-bd_dom_sf"/>
</dbReference>
<reference evidence="5 6" key="1">
    <citation type="submission" date="2025-04" db="UniProtKB">
        <authorList>
            <consortium name="RefSeq"/>
        </authorList>
    </citation>
    <scope>IDENTIFICATION</scope>
    <source>
        <tissue evidence="5 6">Gonads</tissue>
    </source>
</reference>
<organism evidence="4 7">
    <name type="scientific">Lingula anatina</name>
    <name type="common">Brachiopod</name>
    <name type="synonym">Lingula unguis</name>
    <dbReference type="NCBI Taxonomy" id="7574"/>
    <lineage>
        <taxon>Eukaryota</taxon>
        <taxon>Metazoa</taxon>
        <taxon>Spiralia</taxon>
        <taxon>Lophotrochozoa</taxon>
        <taxon>Brachiopoda</taxon>
        <taxon>Linguliformea</taxon>
        <taxon>Lingulata</taxon>
        <taxon>Lingulida</taxon>
        <taxon>Linguloidea</taxon>
        <taxon>Lingulidae</taxon>
        <taxon>Lingula</taxon>
    </lineage>
</organism>
<proteinExistence type="predicted"/>
<evidence type="ECO:0000256" key="2">
    <source>
        <dbReference type="SAM" id="SignalP"/>
    </source>
</evidence>
<dbReference type="AlphaFoldDB" id="A0A1S3I0P3"/>
<dbReference type="GeneID" id="106159622"/>
<keyword evidence="4" id="KW-1185">Reference proteome</keyword>
<dbReference type="InterPro" id="IPR002557">
    <property type="entry name" value="Chitin-bd_dom"/>
</dbReference>
<protein>
    <submittedName>
        <fullName evidence="5 6">Uncharacterized protein LOC106159622</fullName>
    </submittedName>
</protein>